<dbReference type="Gene3D" id="3.10.20.30">
    <property type="match status" value="1"/>
</dbReference>
<comment type="caution">
    <text evidence="1">The sequence shown here is derived from an EMBL/GenBank/DDBJ whole genome shotgun (WGS) entry which is preliminary data.</text>
</comment>
<evidence type="ECO:0000313" key="1">
    <source>
        <dbReference type="EMBL" id="GAT35129.1"/>
    </source>
</evidence>
<evidence type="ECO:0000313" key="2">
    <source>
        <dbReference type="Proteomes" id="UP000076023"/>
    </source>
</evidence>
<dbReference type="SUPFAM" id="SSF54285">
    <property type="entry name" value="MoaD/ThiS"/>
    <property type="match status" value="1"/>
</dbReference>
<sequence>MKTVTINGQPREVAASTAVALVDELGLPAPTVLVELNGKALHRSEWPTEAITEGDVIEILRVSAGG</sequence>
<dbReference type="Pfam" id="PF02597">
    <property type="entry name" value="ThiS"/>
    <property type="match status" value="1"/>
</dbReference>
<reference evidence="2" key="1">
    <citation type="journal article" date="2017" name="Genome Announc.">
        <title>Draft Genome Sequence of Terrimicrobium sacchariphilum NM-5T, a Facultative Anaerobic Soil Bacterium of the Class Spartobacteria.</title>
        <authorList>
            <person name="Qiu Y.L."/>
            <person name="Tourlousse D.M."/>
            <person name="Matsuura N."/>
            <person name="Ohashi A."/>
            <person name="Sekiguchi Y."/>
        </authorList>
    </citation>
    <scope>NUCLEOTIDE SEQUENCE [LARGE SCALE GENOMIC DNA]</scope>
    <source>
        <strain evidence="2">NM-5</strain>
    </source>
</reference>
<dbReference type="AlphaFoldDB" id="A0A146GBY8"/>
<gene>
    <name evidence="1" type="ORF">TSACC_3193</name>
</gene>
<dbReference type="InterPro" id="IPR016155">
    <property type="entry name" value="Mopterin_synth/thiamin_S_b"/>
</dbReference>
<dbReference type="InParanoid" id="A0A146GBY8"/>
<dbReference type="PANTHER" id="PTHR34472:SF1">
    <property type="entry name" value="SULFUR CARRIER PROTEIN THIS"/>
    <property type="match status" value="1"/>
</dbReference>
<dbReference type="RefSeq" id="WP_169809702.1">
    <property type="nucleotide sequence ID" value="NZ_BDCO01000003.1"/>
</dbReference>
<dbReference type="PANTHER" id="PTHR34472">
    <property type="entry name" value="SULFUR CARRIER PROTEIN THIS"/>
    <property type="match status" value="1"/>
</dbReference>
<dbReference type="InterPro" id="IPR010035">
    <property type="entry name" value="Thi_S"/>
</dbReference>
<name>A0A146GBY8_TERSA</name>
<protein>
    <submittedName>
        <fullName evidence="1">Sulfur carrier protein</fullName>
    </submittedName>
</protein>
<dbReference type="InterPro" id="IPR012675">
    <property type="entry name" value="Beta-grasp_dom_sf"/>
</dbReference>
<accession>A0A146GBY8</accession>
<dbReference type="STRING" id="690879.TSACC_3193"/>
<dbReference type="CDD" id="cd00565">
    <property type="entry name" value="Ubl_ThiS"/>
    <property type="match status" value="1"/>
</dbReference>
<dbReference type="InterPro" id="IPR003749">
    <property type="entry name" value="ThiS/MoaD-like"/>
</dbReference>
<keyword evidence="2" id="KW-1185">Reference proteome</keyword>
<proteinExistence type="predicted"/>
<dbReference type="EMBL" id="BDCO01000003">
    <property type="protein sequence ID" value="GAT35129.1"/>
    <property type="molecule type" value="Genomic_DNA"/>
</dbReference>
<organism evidence="1 2">
    <name type="scientific">Terrimicrobium sacchariphilum</name>
    <dbReference type="NCBI Taxonomy" id="690879"/>
    <lineage>
        <taxon>Bacteria</taxon>
        <taxon>Pseudomonadati</taxon>
        <taxon>Verrucomicrobiota</taxon>
        <taxon>Terrimicrobiia</taxon>
        <taxon>Terrimicrobiales</taxon>
        <taxon>Terrimicrobiaceae</taxon>
        <taxon>Terrimicrobium</taxon>
    </lineage>
</organism>
<dbReference type="NCBIfam" id="TIGR01683">
    <property type="entry name" value="thiS"/>
    <property type="match status" value="1"/>
</dbReference>
<dbReference type="Proteomes" id="UP000076023">
    <property type="component" value="Unassembled WGS sequence"/>
</dbReference>